<evidence type="ECO:0000313" key="1">
    <source>
        <dbReference type="EMBL" id="AEH61348.1"/>
    </source>
</evidence>
<dbReference type="EMBL" id="CP002101">
    <property type="protein sequence ID" value="AEH61348.1"/>
    <property type="molecule type" value="Genomic_DNA"/>
</dbReference>
<organism evidence="1 2">
    <name type="scientific">Methanosalsum zhilinae (strain DSM 4017 / NBRC 107636 / OCM 62 / WeN5)</name>
    <name type="common">Methanohalophilus zhilinae</name>
    <dbReference type="NCBI Taxonomy" id="679901"/>
    <lineage>
        <taxon>Archaea</taxon>
        <taxon>Methanobacteriati</taxon>
        <taxon>Methanobacteriota</taxon>
        <taxon>Stenosarchaea group</taxon>
        <taxon>Methanomicrobia</taxon>
        <taxon>Methanosarcinales</taxon>
        <taxon>Methanosarcinaceae</taxon>
        <taxon>Methanosalsum</taxon>
    </lineage>
</organism>
<reference evidence="1 2" key="1">
    <citation type="submission" date="2010-07" db="EMBL/GenBank/DDBJ databases">
        <title>The complete genome of Methanosalsum zhilinae DSM 4017.</title>
        <authorList>
            <consortium name="US DOE Joint Genome Institute (JGI-PGF)"/>
            <person name="Lucas S."/>
            <person name="Copeland A."/>
            <person name="Lapidus A."/>
            <person name="Glavina del Rio T."/>
            <person name="Dalin E."/>
            <person name="Tice H."/>
            <person name="Bruce D."/>
            <person name="Goodwin L."/>
            <person name="Pitluck S."/>
            <person name="Kyrpides N."/>
            <person name="Mavromatis K."/>
            <person name="Ovchinnikova G."/>
            <person name="Daligault H."/>
            <person name="Detter J.C."/>
            <person name="Han C."/>
            <person name="Tapia R."/>
            <person name="Larimer F."/>
            <person name="Land M."/>
            <person name="Hauser L."/>
            <person name="Markowitz V."/>
            <person name="Cheng J.-F."/>
            <person name="Hugenholtz P."/>
            <person name="Woyke T."/>
            <person name="Wu D."/>
            <person name="Spring S."/>
            <person name="Schueler E."/>
            <person name="Brambilla E."/>
            <person name="Klenk H.-P."/>
            <person name="Eisen J.A."/>
        </authorList>
    </citation>
    <scope>NUCLEOTIDE SEQUENCE [LARGE SCALE GENOMIC DNA]</scope>
    <source>
        <strain evidence="2">DSM 4017 / NBRC 107636 / OCM 62 / WeN5</strain>
    </source>
</reference>
<accession>F7XP56</accession>
<name>F7XP56_METZD</name>
<gene>
    <name evidence="1" type="ordered locus">Mzhil_1509</name>
</gene>
<dbReference type="KEGG" id="mzh:Mzhil_1509"/>
<dbReference type="Proteomes" id="UP000006622">
    <property type="component" value="Chromosome"/>
</dbReference>
<protein>
    <submittedName>
        <fullName evidence="1">Uncharacterized protein</fullName>
    </submittedName>
</protein>
<sequence>MFVVLYKTNVFFLAFYYRFGCQIHINQEQDNEEIEIYFNIRIIKEKIKFERPVF</sequence>
<dbReference type="AlphaFoldDB" id="F7XP56"/>
<evidence type="ECO:0000313" key="2">
    <source>
        <dbReference type="Proteomes" id="UP000006622"/>
    </source>
</evidence>
<proteinExistence type="predicted"/>
<keyword evidence="2" id="KW-1185">Reference proteome</keyword>
<dbReference type="HOGENOM" id="CLU_3039127_0_0_2"/>